<proteinExistence type="predicted"/>
<evidence type="ECO:0000313" key="2">
    <source>
        <dbReference type="Proteomes" id="UP000753908"/>
    </source>
</evidence>
<protein>
    <submittedName>
        <fullName evidence="1">Uncharacterized protein</fullName>
    </submittedName>
</protein>
<dbReference type="AlphaFoldDB" id="A0A951U797"/>
<organism evidence="1 2">
    <name type="scientific">Symplocastrum torsivum CPER-KK1</name>
    <dbReference type="NCBI Taxonomy" id="450513"/>
    <lineage>
        <taxon>Bacteria</taxon>
        <taxon>Bacillati</taxon>
        <taxon>Cyanobacteriota</taxon>
        <taxon>Cyanophyceae</taxon>
        <taxon>Oscillatoriophycideae</taxon>
        <taxon>Oscillatoriales</taxon>
        <taxon>Microcoleaceae</taxon>
        <taxon>Symplocastrum</taxon>
    </lineage>
</organism>
<dbReference type="EMBL" id="JAHHIF010000001">
    <property type="protein sequence ID" value="MBW4542938.1"/>
    <property type="molecule type" value="Genomic_DNA"/>
</dbReference>
<reference evidence="1" key="2">
    <citation type="journal article" date="2022" name="Microbiol. Resour. Announc.">
        <title>Metagenome Sequencing to Explore Phylogenomics of Terrestrial Cyanobacteria.</title>
        <authorList>
            <person name="Ward R.D."/>
            <person name="Stajich J.E."/>
            <person name="Johansen J.R."/>
            <person name="Huntemann M."/>
            <person name="Clum A."/>
            <person name="Foster B."/>
            <person name="Foster B."/>
            <person name="Roux S."/>
            <person name="Palaniappan K."/>
            <person name="Varghese N."/>
            <person name="Mukherjee S."/>
            <person name="Reddy T.B.K."/>
            <person name="Daum C."/>
            <person name="Copeland A."/>
            <person name="Chen I.A."/>
            <person name="Ivanova N.N."/>
            <person name="Kyrpides N.C."/>
            <person name="Shapiro N."/>
            <person name="Eloe-Fadrosh E.A."/>
            <person name="Pietrasiak N."/>
        </authorList>
    </citation>
    <scope>NUCLEOTIDE SEQUENCE</scope>
    <source>
        <strain evidence="1">CPER-KK1</strain>
    </source>
</reference>
<dbReference type="Proteomes" id="UP000753908">
    <property type="component" value="Unassembled WGS sequence"/>
</dbReference>
<sequence length="239" mass="27563">MDKLIKKVDRVSTIEEAIQLQDCGVEIISISISGDPKFNDNRVITEEAAIEIRKMLKTSKSVAEILIENNWNKTIDLIEKIGIDYVQPLGNQIPHRDFRKELYKKGIGIIYSNIEASYDDDPSWILSSFVNEDNLNSSYYQIDLLGNMENSWEFFKEECPKYPEELQIHDINELAKQYPLLITLDYSPDNILEIINLMPNIKGITMVLGDDSLRNDIHYFKYSEVLNILDKLSIPNLGD</sequence>
<gene>
    <name evidence="1" type="ORF">KME25_00595</name>
</gene>
<accession>A0A951U797</accession>
<name>A0A951U797_9CYAN</name>
<comment type="caution">
    <text evidence="1">The sequence shown here is derived from an EMBL/GenBank/DDBJ whole genome shotgun (WGS) entry which is preliminary data.</text>
</comment>
<reference evidence="1" key="1">
    <citation type="submission" date="2021-05" db="EMBL/GenBank/DDBJ databases">
        <authorList>
            <person name="Pietrasiak N."/>
            <person name="Ward R."/>
            <person name="Stajich J.E."/>
            <person name="Kurbessoian T."/>
        </authorList>
    </citation>
    <scope>NUCLEOTIDE SEQUENCE</scope>
    <source>
        <strain evidence="1">CPER-KK1</strain>
    </source>
</reference>
<evidence type="ECO:0000313" key="1">
    <source>
        <dbReference type="EMBL" id="MBW4542938.1"/>
    </source>
</evidence>